<evidence type="ECO:0000313" key="1">
    <source>
        <dbReference type="EMBL" id="MBU5486471.1"/>
    </source>
</evidence>
<name>A0ABS6EML7_9CLOT</name>
<protein>
    <submittedName>
        <fullName evidence="1">Uncharacterized protein</fullName>
    </submittedName>
</protein>
<dbReference type="EMBL" id="JAHLQF010000006">
    <property type="protein sequence ID" value="MBU5486471.1"/>
    <property type="molecule type" value="Genomic_DNA"/>
</dbReference>
<dbReference type="Proteomes" id="UP000726170">
    <property type="component" value="Unassembled WGS sequence"/>
</dbReference>
<organism evidence="1 2">
    <name type="scientific">Clostridium mobile</name>
    <dbReference type="NCBI Taxonomy" id="2841512"/>
    <lineage>
        <taxon>Bacteria</taxon>
        <taxon>Bacillati</taxon>
        <taxon>Bacillota</taxon>
        <taxon>Clostridia</taxon>
        <taxon>Eubacteriales</taxon>
        <taxon>Clostridiaceae</taxon>
        <taxon>Clostridium</taxon>
    </lineage>
</organism>
<accession>A0ABS6EML7</accession>
<comment type="caution">
    <text evidence="1">The sequence shown here is derived from an EMBL/GenBank/DDBJ whole genome shotgun (WGS) entry which is preliminary data.</text>
</comment>
<gene>
    <name evidence="1" type="ORF">KQI86_19400</name>
</gene>
<dbReference type="RefSeq" id="WP_216441069.1">
    <property type="nucleotide sequence ID" value="NZ_JAHLQF010000006.1"/>
</dbReference>
<evidence type="ECO:0000313" key="2">
    <source>
        <dbReference type="Proteomes" id="UP000726170"/>
    </source>
</evidence>
<reference evidence="1 2" key="1">
    <citation type="submission" date="2021-06" db="EMBL/GenBank/DDBJ databases">
        <authorList>
            <person name="Sun Q."/>
            <person name="Li D."/>
        </authorList>
    </citation>
    <scope>NUCLEOTIDE SEQUENCE [LARGE SCALE GENOMIC DNA]</scope>
    <source>
        <strain evidence="1 2">MSJ-11</strain>
    </source>
</reference>
<keyword evidence="2" id="KW-1185">Reference proteome</keyword>
<proteinExistence type="predicted"/>
<sequence length="58" mass="6943">MAKNEINQELRFTKEQIINSSKFNRIEKDILKALLENKEYSLDEAKKIIDDFNKKEVK</sequence>